<dbReference type="RefSeq" id="WP_237382181.1">
    <property type="nucleotide sequence ID" value="NZ_CP071793.1"/>
</dbReference>
<feature type="region of interest" description="Disordered" evidence="1">
    <location>
        <begin position="1"/>
        <end position="20"/>
    </location>
</feature>
<reference evidence="2" key="1">
    <citation type="submission" date="2021-03" db="EMBL/GenBank/DDBJ databases">
        <title>Acanthopleuribacteraceae sp. M133.</title>
        <authorList>
            <person name="Wang G."/>
        </authorList>
    </citation>
    <scope>NUCLEOTIDE SEQUENCE</scope>
    <source>
        <strain evidence="2">M133</strain>
    </source>
</reference>
<keyword evidence="3" id="KW-1185">Reference proteome</keyword>
<evidence type="ECO:0000256" key="1">
    <source>
        <dbReference type="SAM" id="MobiDB-lite"/>
    </source>
</evidence>
<accession>A0A8A4TSQ3</accession>
<dbReference type="Proteomes" id="UP000663929">
    <property type="component" value="Chromosome"/>
</dbReference>
<organism evidence="2 3">
    <name type="scientific">Sulfidibacter corallicola</name>
    <dbReference type="NCBI Taxonomy" id="2818388"/>
    <lineage>
        <taxon>Bacteria</taxon>
        <taxon>Pseudomonadati</taxon>
        <taxon>Acidobacteriota</taxon>
        <taxon>Holophagae</taxon>
        <taxon>Acanthopleuribacterales</taxon>
        <taxon>Acanthopleuribacteraceae</taxon>
        <taxon>Sulfidibacter</taxon>
    </lineage>
</organism>
<name>A0A8A4TSQ3_SULCO</name>
<dbReference type="KEGG" id="scor:J3U87_06320"/>
<dbReference type="InterPro" id="IPR028208">
    <property type="entry name" value="Effector_pro_NleD-like"/>
</dbReference>
<dbReference type="Pfam" id="PF14891">
    <property type="entry name" value="Peptidase_M91"/>
    <property type="match status" value="1"/>
</dbReference>
<protein>
    <submittedName>
        <fullName evidence="2">DUF4150 domain-containing protein</fullName>
    </submittedName>
</protein>
<dbReference type="EMBL" id="CP071793">
    <property type="protein sequence ID" value="QTD52071.1"/>
    <property type="molecule type" value="Genomic_DNA"/>
</dbReference>
<dbReference type="CDD" id="cd14740">
    <property type="entry name" value="PAAR_4"/>
    <property type="match status" value="1"/>
</dbReference>
<evidence type="ECO:0000313" key="3">
    <source>
        <dbReference type="Proteomes" id="UP000663929"/>
    </source>
</evidence>
<sequence>MGKLAAYQNGGETISTPSPINGTPAPIDIYVAPAASSPVPCTNVAGLDVAVDVSQDVYINSNRVVRLDTTVPTSLSAGAPPGGFGITSGQPPHNVSEMVSGSATVFANGEPLIRHRDPTTQSAANCDGAVKLANGFSTGNGIEIDSSLTEAEQQQIIDAMDLLYERPRSRELIETMQDTANNQGHTTTLTLTPDGNAAGGYSDGSARFMVDPPAGSSDPPTPGVGTSLTVWFNPTRTFAGTAMERPPEVGLAHELVHAYQAMAGIMIDGTRQNPGHSRPTNIRELQAVGLEEFADDPFTDNAFREERGLPTRDSHDNTNTFDYIPTNVPPIAWATGTGGESLVYSG</sequence>
<gene>
    <name evidence="2" type="ORF">J3U87_06320</name>
</gene>
<proteinExistence type="predicted"/>
<evidence type="ECO:0000313" key="2">
    <source>
        <dbReference type="EMBL" id="QTD52071.1"/>
    </source>
</evidence>
<dbReference type="Gene3D" id="2.60.200.60">
    <property type="match status" value="1"/>
</dbReference>
<dbReference type="Pfam" id="PF13665">
    <property type="entry name" value="Tox-PAAR-like"/>
    <property type="match status" value="1"/>
</dbReference>
<feature type="compositionally biased region" description="Polar residues" evidence="1">
    <location>
        <begin position="10"/>
        <end position="20"/>
    </location>
</feature>
<dbReference type="Gene3D" id="3.90.1240.10">
    <property type="entry name" value="Metalloproteases ('zincins'), catalytic domain like"/>
    <property type="match status" value="1"/>
</dbReference>
<dbReference type="AlphaFoldDB" id="A0A8A4TSQ3"/>